<name>D7L052_ARALL</name>
<keyword evidence="2" id="KW-1185">Reference proteome</keyword>
<protein>
    <submittedName>
        <fullName evidence="1">Predicted protein</fullName>
    </submittedName>
</protein>
<evidence type="ECO:0000313" key="1">
    <source>
        <dbReference type="EMBL" id="EFH60066.1"/>
    </source>
</evidence>
<sequence length="53" mass="5867">MPDAKLSHLVSASGESSSLLLRFFVNRREIALTFVFVVFNLQGRGSRSSSHLT</sequence>
<gene>
    <name evidence="1" type="ORF">ARALYDRAFT_899600</name>
</gene>
<dbReference type="AlphaFoldDB" id="D7L052"/>
<dbReference type="HOGENOM" id="CLU_3071416_0_0_1"/>
<proteinExistence type="predicted"/>
<dbReference type="EMBL" id="GL348715">
    <property type="protein sequence ID" value="EFH60066.1"/>
    <property type="molecule type" value="Genomic_DNA"/>
</dbReference>
<dbReference type="Gramene" id="scaffold_303570.1">
    <property type="protein sequence ID" value="scaffold_303570.1"/>
    <property type="gene ID" value="scaffold_303570.1"/>
</dbReference>
<accession>D7L052</accession>
<evidence type="ECO:0000313" key="2">
    <source>
        <dbReference type="Proteomes" id="UP000008694"/>
    </source>
</evidence>
<reference evidence="2" key="1">
    <citation type="journal article" date="2011" name="Nat. Genet.">
        <title>The Arabidopsis lyrata genome sequence and the basis of rapid genome size change.</title>
        <authorList>
            <person name="Hu T.T."/>
            <person name="Pattyn P."/>
            <person name="Bakker E.G."/>
            <person name="Cao J."/>
            <person name="Cheng J.-F."/>
            <person name="Clark R.M."/>
            <person name="Fahlgren N."/>
            <person name="Fawcett J.A."/>
            <person name="Grimwood J."/>
            <person name="Gundlach H."/>
            <person name="Haberer G."/>
            <person name="Hollister J.D."/>
            <person name="Ossowski S."/>
            <person name="Ottilar R.P."/>
            <person name="Salamov A.A."/>
            <person name="Schneeberger K."/>
            <person name="Spannagl M."/>
            <person name="Wang X."/>
            <person name="Yang L."/>
            <person name="Nasrallah M.E."/>
            <person name="Bergelson J."/>
            <person name="Carrington J.C."/>
            <person name="Gaut B.S."/>
            <person name="Schmutz J."/>
            <person name="Mayer K.F.X."/>
            <person name="Van de Peer Y."/>
            <person name="Grigoriev I.V."/>
            <person name="Nordborg M."/>
            <person name="Weigel D."/>
            <person name="Guo Y.-L."/>
        </authorList>
    </citation>
    <scope>NUCLEOTIDE SEQUENCE [LARGE SCALE GENOMIC DNA]</scope>
    <source>
        <strain evidence="2">cv. MN47</strain>
    </source>
</reference>
<dbReference type="Proteomes" id="UP000008694">
    <property type="component" value="Unassembled WGS sequence"/>
</dbReference>
<organism evidence="2">
    <name type="scientific">Arabidopsis lyrata subsp. lyrata</name>
    <name type="common">Lyre-leaved rock-cress</name>
    <dbReference type="NCBI Taxonomy" id="81972"/>
    <lineage>
        <taxon>Eukaryota</taxon>
        <taxon>Viridiplantae</taxon>
        <taxon>Streptophyta</taxon>
        <taxon>Embryophyta</taxon>
        <taxon>Tracheophyta</taxon>
        <taxon>Spermatophyta</taxon>
        <taxon>Magnoliopsida</taxon>
        <taxon>eudicotyledons</taxon>
        <taxon>Gunneridae</taxon>
        <taxon>Pentapetalae</taxon>
        <taxon>rosids</taxon>
        <taxon>malvids</taxon>
        <taxon>Brassicales</taxon>
        <taxon>Brassicaceae</taxon>
        <taxon>Camelineae</taxon>
        <taxon>Arabidopsis</taxon>
    </lineage>
</organism>